<keyword evidence="3" id="KW-1185">Reference proteome</keyword>
<evidence type="ECO:0000313" key="3">
    <source>
        <dbReference type="Proteomes" id="UP000886595"/>
    </source>
</evidence>
<name>A0A8X7SK26_BRACI</name>
<gene>
    <name evidence="2" type="ORF">Bca52824_026718</name>
</gene>
<protein>
    <submittedName>
        <fullName evidence="2">Uncharacterized protein</fullName>
    </submittedName>
</protein>
<evidence type="ECO:0000256" key="1">
    <source>
        <dbReference type="SAM" id="MobiDB-lite"/>
    </source>
</evidence>
<accession>A0A8X7SK26</accession>
<dbReference type="AlphaFoldDB" id="A0A8X7SK26"/>
<sequence length="189" mass="20466">MVIKPIKAVEKTVDVVDPDAEKILEEEDWMVNADNYDDDVDLMEDDDLLVDDLEQEESSPAPVKLIAKDDLTLLEESHKGLKISSSPVQDRRSEASPAQTPSSRARPSPAKKKRGSPSPIAAGVSLRQRKLMAGRVSTKTKGLKSGPKAHGTSQAHGHVPSDIEQAELFLKNNKKSAKVGSNKPPKISG</sequence>
<organism evidence="2 3">
    <name type="scientific">Brassica carinata</name>
    <name type="common">Ethiopian mustard</name>
    <name type="synonym">Abyssinian cabbage</name>
    <dbReference type="NCBI Taxonomy" id="52824"/>
    <lineage>
        <taxon>Eukaryota</taxon>
        <taxon>Viridiplantae</taxon>
        <taxon>Streptophyta</taxon>
        <taxon>Embryophyta</taxon>
        <taxon>Tracheophyta</taxon>
        <taxon>Spermatophyta</taxon>
        <taxon>Magnoliopsida</taxon>
        <taxon>eudicotyledons</taxon>
        <taxon>Gunneridae</taxon>
        <taxon>Pentapetalae</taxon>
        <taxon>rosids</taxon>
        <taxon>malvids</taxon>
        <taxon>Brassicales</taxon>
        <taxon>Brassicaceae</taxon>
        <taxon>Brassiceae</taxon>
        <taxon>Brassica</taxon>
    </lineage>
</organism>
<proteinExistence type="predicted"/>
<feature type="compositionally biased region" description="Polar residues" evidence="1">
    <location>
        <begin position="96"/>
        <end position="105"/>
    </location>
</feature>
<dbReference type="Proteomes" id="UP000886595">
    <property type="component" value="Unassembled WGS sequence"/>
</dbReference>
<feature type="region of interest" description="Disordered" evidence="1">
    <location>
        <begin position="78"/>
        <end position="161"/>
    </location>
</feature>
<dbReference type="EMBL" id="JAAMPC010000006">
    <property type="protein sequence ID" value="KAG2306970.1"/>
    <property type="molecule type" value="Genomic_DNA"/>
</dbReference>
<reference evidence="2 3" key="1">
    <citation type="submission" date="2020-02" db="EMBL/GenBank/DDBJ databases">
        <authorList>
            <person name="Ma Q."/>
            <person name="Huang Y."/>
            <person name="Song X."/>
            <person name="Pei D."/>
        </authorList>
    </citation>
    <scope>NUCLEOTIDE SEQUENCE [LARGE SCALE GENOMIC DNA]</scope>
    <source>
        <strain evidence="2">Sxm20200214</strain>
        <tissue evidence="2">Leaf</tissue>
    </source>
</reference>
<comment type="caution">
    <text evidence="2">The sequence shown here is derived from an EMBL/GenBank/DDBJ whole genome shotgun (WGS) entry which is preliminary data.</text>
</comment>
<evidence type="ECO:0000313" key="2">
    <source>
        <dbReference type="EMBL" id="KAG2306970.1"/>
    </source>
</evidence>